<name>A0A5C3Q7A8_9AGAR</name>
<keyword evidence="4" id="KW-1185">Reference proteome</keyword>
<dbReference type="InterPro" id="IPR036116">
    <property type="entry name" value="FN3_sf"/>
</dbReference>
<evidence type="ECO:0000313" key="3">
    <source>
        <dbReference type="EMBL" id="TFK97945.1"/>
    </source>
</evidence>
<accession>A0A5C3Q7A8</accession>
<protein>
    <submittedName>
        <fullName evidence="3">Pectin lyase fold/virulence factor</fullName>
    </submittedName>
</protein>
<evidence type="ECO:0000256" key="1">
    <source>
        <dbReference type="ARBA" id="ARBA00022723"/>
    </source>
</evidence>
<dbReference type="PANTHER" id="PTHR42970">
    <property type="entry name" value="PECTATE LYASE C-RELATED"/>
    <property type="match status" value="1"/>
</dbReference>
<sequence>MPAYLDERTVSAGAITLKLSGLSAGTHSLVTFHNAWDNLSASAVAPITVTVNGNQVISTFAQAVRPSILWNSAASYITFNVGSTSETLTVRVFLNGFDLDVGDMKAVARQPSPGVEDLHVQDTSGVITLLWNPPTNGAASYNVHVSTNGGTLNQVATKQSGRTYTLSDVNAVDTNQWRVDAVTSSGTVVKGRPWHFRPAVLAFPGAEGCQGDQANRSAGTLRHALTSVSGSRIVIFDVGECRSLSPNFLPREIKLKSRLTIATANSHITVAGQTAPGKGIVVTGFPFGVSGAEDVLIRHIRTRPGTSSGQTVDGMGLAGANYGILDRCSISWTIDEAFSSRSALNITLQRTMIAEPLNIAASTITLLRNAEGCLWSIGGGLNDDNECSGKLDIRNNIVYNYGGRVTDGGAAQVNFVNNYYQPGPASQVKCALQGTCEDNLAGQQTYYCAGNTRPPYFSASSTQVVNSGQVGACHAQISFSPALTYKLFYDKGFFPSYVETHSADEARRRGISDAGASQPQIDDHDQRIRKETLSGTTTYTGSKSGIKGLIDNEKGAGGLVSRPSASREASWDANNDGIADWWGGSNGGDGYLNFMGDPHLFTTPSGSATYSLATQLAYGYTNPTFTATSTKNLGTISVSGSTLTYKAGAKAWIDFATVVA</sequence>
<dbReference type="InterPro" id="IPR012334">
    <property type="entry name" value="Pectin_lyas_fold"/>
</dbReference>
<gene>
    <name evidence="3" type="ORF">BDV98DRAFT_631147</name>
</gene>
<dbReference type="Gene3D" id="2.160.20.10">
    <property type="entry name" value="Single-stranded right-handed beta-helix, Pectin lyase-like"/>
    <property type="match status" value="1"/>
</dbReference>
<proteinExistence type="predicted"/>
<dbReference type="SUPFAM" id="SSF51126">
    <property type="entry name" value="Pectin lyase-like"/>
    <property type="match status" value="1"/>
</dbReference>
<dbReference type="GO" id="GO:0016829">
    <property type="term" value="F:lyase activity"/>
    <property type="evidence" value="ECO:0007669"/>
    <property type="project" value="UniProtKB-KW"/>
</dbReference>
<keyword evidence="1" id="KW-0479">Metal-binding</keyword>
<organism evidence="3 4">
    <name type="scientific">Pterulicium gracile</name>
    <dbReference type="NCBI Taxonomy" id="1884261"/>
    <lineage>
        <taxon>Eukaryota</taxon>
        <taxon>Fungi</taxon>
        <taxon>Dikarya</taxon>
        <taxon>Basidiomycota</taxon>
        <taxon>Agaricomycotina</taxon>
        <taxon>Agaricomycetes</taxon>
        <taxon>Agaricomycetidae</taxon>
        <taxon>Agaricales</taxon>
        <taxon>Pleurotineae</taxon>
        <taxon>Pterulaceae</taxon>
        <taxon>Pterulicium</taxon>
    </lineage>
</organism>
<reference evidence="3 4" key="1">
    <citation type="journal article" date="2019" name="Nat. Ecol. Evol.">
        <title>Megaphylogeny resolves global patterns of mushroom evolution.</title>
        <authorList>
            <person name="Varga T."/>
            <person name="Krizsan K."/>
            <person name="Foldi C."/>
            <person name="Dima B."/>
            <person name="Sanchez-Garcia M."/>
            <person name="Sanchez-Ramirez S."/>
            <person name="Szollosi G.J."/>
            <person name="Szarkandi J.G."/>
            <person name="Papp V."/>
            <person name="Albert L."/>
            <person name="Andreopoulos W."/>
            <person name="Angelini C."/>
            <person name="Antonin V."/>
            <person name="Barry K.W."/>
            <person name="Bougher N.L."/>
            <person name="Buchanan P."/>
            <person name="Buyck B."/>
            <person name="Bense V."/>
            <person name="Catcheside P."/>
            <person name="Chovatia M."/>
            <person name="Cooper J."/>
            <person name="Damon W."/>
            <person name="Desjardin D."/>
            <person name="Finy P."/>
            <person name="Geml J."/>
            <person name="Haridas S."/>
            <person name="Hughes K."/>
            <person name="Justo A."/>
            <person name="Karasinski D."/>
            <person name="Kautmanova I."/>
            <person name="Kiss B."/>
            <person name="Kocsube S."/>
            <person name="Kotiranta H."/>
            <person name="LaButti K.M."/>
            <person name="Lechner B.E."/>
            <person name="Liimatainen K."/>
            <person name="Lipzen A."/>
            <person name="Lukacs Z."/>
            <person name="Mihaltcheva S."/>
            <person name="Morgado L.N."/>
            <person name="Niskanen T."/>
            <person name="Noordeloos M.E."/>
            <person name="Ohm R.A."/>
            <person name="Ortiz-Santana B."/>
            <person name="Ovrebo C."/>
            <person name="Racz N."/>
            <person name="Riley R."/>
            <person name="Savchenko A."/>
            <person name="Shiryaev A."/>
            <person name="Soop K."/>
            <person name="Spirin V."/>
            <person name="Szebenyi C."/>
            <person name="Tomsovsky M."/>
            <person name="Tulloss R.E."/>
            <person name="Uehling J."/>
            <person name="Grigoriev I.V."/>
            <person name="Vagvolgyi C."/>
            <person name="Papp T."/>
            <person name="Martin F.M."/>
            <person name="Miettinen O."/>
            <person name="Hibbett D.S."/>
            <person name="Nagy L.G."/>
        </authorList>
    </citation>
    <scope>NUCLEOTIDE SEQUENCE [LARGE SCALE GENOMIC DNA]</scope>
    <source>
        <strain evidence="3 4">CBS 309.79</strain>
    </source>
</reference>
<dbReference type="Proteomes" id="UP000305067">
    <property type="component" value="Unassembled WGS sequence"/>
</dbReference>
<evidence type="ECO:0000313" key="4">
    <source>
        <dbReference type="Proteomes" id="UP000305067"/>
    </source>
</evidence>
<dbReference type="InterPro" id="IPR052063">
    <property type="entry name" value="Polysaccharide_Lyase_1"/>
</dbReference>
<dbReference type="GO" id="GO:0046872">
    <property type="term" value="F:metal ion binding"/>
    <property type="evidence" value="ECO:0007669"/>
    <property type="project" value="UniProtKB-KW"/>
</dbReference>
<dbReference type="PANTHER" id="PTHR42970:SF1">
    <property type="entry name" value="PECTATE LYASE C-RELATED"/>
    <property type="match status" value="1"/>
</dbReference>
<evidence type="ECO:0000256" key="2">
    <source>
        <dbReference type="ARBA" id="ARBA00023180"/>
    </source>
</evidence>
<keyword evidence="2" id="KW-0325">Glycoprotein</keyword>
<dbReference type="SUPFAM" id="SSF49265">
    <property type="entry name" value="Fibronectin type III"/>
    <property type="match status" value="1"/>
</dbReference>
<dbReference type="InterPro" id="IPR011050">
    <property type="entry name" value="Pectin_lyase_fold/virulence"/>
</dbReference>
<keyword evidence="3" id="KW-0456">Lyase</keyword>
<dbReference type="EMBL" id="ML178843">
    <property type="protein sequence ID" value="TFK97945.1"/>
    <property type="molecule type" value="Genomic_DNA"/>
</dbReference>
<dbReference type="OrthoDB" id="302705at2759"/>
<dbReference type="AlphaFoldDB" id="A0A5C3Q7A8"/>